<dbReference type="GO" id="GO:0016758">
    <property type="term" value="F:hexosyltransferase activity"/>
    <property type="evidence" value="ECO:0007669"/>
    <property type="project" value="UniProtKB-ARBA"/>
</dbReference>
<accession>A0A5P2YB69</accession>
<evidence type="ECO:0000259" key="1">
    <source>
        <dbReference type="Pfam" id="PF00535"/>
    </source>
</evidence>
<dbReference type="RefSeq" id="WP_096609111.1">
    <property type="nucleotide sequence ID" value="NZ_CP079852.1"/>
</dbReference>
<protein>
    <submittedName>
        <fullName evidence="2">Glycosyltransferase</fullName>
    </submittedName>
</protein>
<dbReference type="InterPro" id="IPR001173">
    <property type="entry name" value="Glyco_trans_2-like"/>
</dbReference>
<reference evidence="2" key="1">
    <citation type="submission" date="2019-03" db="EMBL/GenBank/DDBJ databases">
        <title>Genomic surveillance for hypervirulence and multi-drug resistance in invasive Klebsiella pneumoniae from south and southeast Asia.</title>
        <authorList>
            <person name="Wyres K.L."/>
            <person name="Nguyen T.N.T."/>
            <person name="Lam M.M.C."/>
            <person name="Judd L.M."/>
            <person name="van Vinh Chau N."/>
            <person name="Dance D.A.B."/>
            <person name="Ip M."/>
            <person name="Karkey A."/>
            <person name="Ling C.L."/>
            <person name="Miliya T."/>
            <person name="Newton P.N."/>
            <person name="Nguyen L."/>
            <person name="Sengduangphachanh A."/>
            <person name="Turner P."/>
            <person name="Veeraraghavan B."/>
            <person name="Voong Vinh P."/>
            <person name="Vongsouvath M."/>
            <person name="Thomson N.R."/>
            <person name="Baker S."/>
            <person name="Holt K.E."/>
        </authorList>
    </citation>
    <scope>NUCLEOTIDE SEQUENCE</scope>
    <source>
        <strain evidence="2">131211-14450</strain>
    </source>
</reference>
<dbReference type="Gene3D" id="3.90.550.10">
    <property type="entry name" value="Spore Coat Polysaccharide Biosynthesis Protein SpsA, Chain A"/>
    <property type="match status" value="1"/>
</dbReference>
<dbReference type="EMBL" id="MK593453">
    <property type="protein sequence ID" value="QEV83881.1"/>
    <property type="molecule type" value="Genomic_DNA"/>
</dbReference>
<proteinExistence type="predicted"/>
<organism evidence="2">
    <name type="scientific">Klebsiella pneumoniae</name>
    <dbReference type="NCBI Taxonomy" id="573"/>
    <lineage>
        <taxon>Bacteria</taxon>
        <taxon>Pseudomonadati</taxon>
        <taxon>Pseudomonadota</taxon>
        <taxon>Gammaproteobacteria</taxon>
        <taxon>Enterobacterales</taxon>
        <taxon>Enterobacteriaceae</taxon>
        <taxon>Klebsiella/Raoultella group</taxon>
        <taxon>Klebsiella</taxon>
        <taxon>Klebsiella pneumoniae complex</taxon>
    </lineage>
</organism>
<gene>
    <name evidence="2" type="primary">wcqJ</name>
</gene>
<sequence>MLNTSVVMTTFNGAKYIFEQLESIRGQTLCVDEVLIFDDGSTDQTVQIINDYIQSNGLENWTIKINDQNLGWKANFMLGSQNAAGKYIFFCDQDDIWMPDKVNTMINVLENNNNVNLLCSNFYDIDKDGQNINGKISVSKPEGSLEKIVFSLNSYYPLRMGCTFCVRNIFFKLVSKYWHSNSAHDAFLWRVSSLTESLYLLHSPLIKYRQHTGGASKKKLDQVGFIKNIRYQVKVCNILKKFIIENPSICSNNKLEEILIIRRHFIVRYLAFNRSSFKIFIRTFIFNRYPSLRLRLADLYRFLFFKVKSL</sequence>
<name>A0A5P2YB69_KLEPN</name>
<evidence type="ECO:0000313" key="2">
    <source>
        <dbReference type="EMBL" id="QEV83881.1"/>
    </source>
</evidence>
<dbReference type="PANTHER" id="PTHR22916">
    <property type="entry name" value="GLYCOSYLTRANSFERASE"/>
    <property type="match status" value="1"/>
</dbReference>
<dbReference type="AlphaFoldDB" id="A0A5P2YB69"/>
<keyword evidence="2" id="KW-0808">Transferase</keyword>
<dbReference type="SUPFAM" id="SSF53448">
    <property type="entry name" value="Nucleotide-diphospho-sugar transferases"/>
    <property type="match status" value="1"/>
</dbReference>
<feature type="domain" description="Glycosyltransferase 2-like" evidence="1">
    <location>
        <begin position="5"/>
        <end position="139"/>
    </location>
</feature>
<dbReference type="Pfam" id="PF00535">
    <property type="entry name" value="Glycos_transf_2"/>
    <property type="match status" value="1"/>
</dbReference>
<dbReference type="PANTHER" id="PTHR22916:SF3">
    <property type="entry name" value="UDP-GLCNAC:BETAGAL BETA-1,3-N-ACETYLGLUCOSAMINYLTRANSFERASE-LIKE PROTEIN 1"/>
    <property type="match status" value="1"/>
</dbReference>
<dbReference type="InterPro" id="IPR029044">
    <property type="entry name" value="Nucleotide-diphossugar_trans"/>
</dbReference>